<dbReference type="RefSeq" id="WP_073709045.1">
    <property type="nucleotide sequence ID" value="NZ_MQSU01000002.1"/>
</dbReference>
<organism evidence="2 3">
    <name type="scientific">Boudabousia liubingyangii</name>
    <dbReference type="NCBI Taxonomy" id="1921764"/>
    <lineage>
        <taxon>Bacteria</taxon>
        <taxon>Bacillati</taxon>
        <taxon>Actinomycetota</taxon>
        <taxon>Actinomycetes</taxon>
        <taxon>Actinomycetales</taxon>
        <taxon>Actinomycetaceae</taxon>
        <taxon>Boudabousia</taxon>
    </lineage>
</organism>
<evidence type="ECO:0000256" key="1">
    <source>
        <dbReference type="SAM" id="Phobius"/>
    </source>
</evidence>
<evidence type="ECO:0000313" key="2">
    <source>
        <dbReference type="EMBL" id="OKL49056.1"/>
    </source>
</evidence>
<sequence length="120" mass="13144">MREKLIGYATTMAIILIIAFGVATLSVWVLGKVPLPIVTILSVVAFIALAIVLTLFAKNLYYTGEDWQLYLLDALYGVISGLLIYGTTPGDLIGVNYSALIMGAIFGFFGVWYLNVRYPD</sequence>
<keyword evidence="1" id="KW-0812">Transmembrane</keyword>
<feature type="transmembrane region" description="Helical" evidence="1">
    <location>
        <begin position="12"/>
        <end position="31"/>
    </location>
</feature>
<proteinExistence type="predicted"/>
<comment type="caution">
    <text evidence="2">The sequence shown here is derived from an EMBL/GenBank/DDBJ whole genome shotgun (WGS) entry which is preliminary data.</text>
</comment>
<dbReference type="Proteomes" id="UP000186785">
    <property type="component" value="Unassembled WGS sequence"/>
</dbReference>
<keyword evidence="1" id="KW-1133">Transmembrane helix</keyword>
<accession>A0A1Q5PNG2</accession>
<keyword evidence="1" id="KW-0472">Membrane</keyword>
<keyword evidence="3" id="KW-1185">Reference proteome</keyword>
<dbReference type="AlphaFoldDB" id="A0A1Q5PNG2"/>
<feature type="transmembrane region" description="Helical" evidence="1">
    <location>
        <begin position="37"/>
        <end position="57"/>
    </location>
</feature>
<evidence type="ECO:0000313" key="3">
    <source>
        <dbReference type="Proteomes" id="UP000186785"/>
    </source>
</evidence>
<feature type="transmembrane region" description="Helical" evidence="1">
    <location>
        <begin position="94"/>
        <end position="114"/>
    </location>
</feature>
<name>A0A1Q5PNG2_9ACTO</name>
<dbReference type="EMBL" id="MQSV01000002">
    <property type="protein sequence ID" value="OKL49056.1"/>
    <property type="molecule type" value="Genomic_DNA"/>
</dbReference>
<gene>
    <name evidence="2" type="ORF">BSR29_04285</name>
</gene>
<protein>
    <submittedName>
        <fullName evidence="2">Uncharacterized protein</fullName>
    </submittedName>
</protein>
<reference evidence="2 3" key="1">
    <citation type="submission" date="2016-11" db="EMBL/GenBank/DDBJ databases">
        <title>Actinomyces gypaetusis sp. nov. isolated from the vulture Gypaetus barbatus in Qinghai Tibet Plateau China.</title>
        <authorList>
            <person name="Meng X."/>
        </authorList>
    </citation>
    <scope>NUCLEOTIDE SEQUENCE [LARGE SCALE GENOMIC DNA]</scope>
    <source>
        <strain evidence="2 3">VUL4_2</strain>
    </source>
</reference>
<feature type="transmembrane region" description="Helical" evidence="1">
    <location>
        <begin position="69"/>
        <end position="88"/>
    </location>
</feature>